<feature type="transmembrane region" description="Helical" evidence="8">
    <location>
        <begin position="12"/>
        <end position="32"/>
    </location>
</feature>
<keyword evidence="3" id="KW-0813">Transport</keyword>
<dbReference type="SUPFAM" id="SSF161111">
    <property type="entry name" value="Cation efflux protein transmembrane domain-like"/>
    <property type="match status" value="1"/>
</dbReference>
<evidence type="ECO:0000256" key="2">
    <source>
        <dbReference type="ARBA" id="ARBA00008873"/>
    </source>
</evidence>
<dbReference type="Proteomes" id="UP000637239">
    <property type="component" value="Chromosome 1"/>
</dbReference>
<dbReference type="EMBL" id="AP024416">
    <property type="protein sequence ID" value="BCR83369.1"/>
    <property type="molecule type" value="Genomic_DNA"/>
</dbReference>
<evidence type="ECO:0000256" key="5">
    <source>
        <dbReference type="ARBA" id="ARBA00022833"/>
    </source>
</evidence>
<feature type="transmembrane region" description="Helical" evidence="8">
    <location>
        <begin position="230"/>
        <end position="247"/>
    </location>
</feature>
<dbReference type="AlphaFoldDB" id="A0A7R7VEW1"/>
<dbReference type="RefSeq" id="XP_043131891.1">
    <property type="nucleotide sequence ID" value="XM_043282975.1"/>
</dbReference>
<feature type="domain" description="Cation efflux protein transmembrane" evidence="9">
    <location>
        <begin position="14"/>
        <end position="255"/>
    </location>
</feature>
<evidence type="ECO:0000256" key="1">
    <source>
        <dbReference type="ARBA" id="ARBA00004141"/>
    </source>
</evidence>
<dbReference type="PANTHER" id="PTHR45820">
    <property type="entry name" value="FI23527P1"/>
    <property type="match status" value="1"/>
</dbReference>
<name>A0A7R7VEW1_ASPCH</name>
<evidence type="ECO:0000256" key="4">
    <source>
        <dbReference type="ARBA" id="ARBA00022692"/>
    </source>
</evidence>
<evidence type="ECO:0000256" key="7">
    <source>
        <dbReference type="ARBA" id="ARBA00023136"/>
    </source>
</evidence>
<reference evidence="11" key="1">
    <citation type="submission" date="2021-01" db="EMBL/GenBank/DDBJ databases">
        <authorList>
            <consortium name="Aspergillus chevalieri M1 genome sequencing consortium"/>
            <person name="Kazuki M."/>
            <person name="Futagami T."/>
        </authorList>
    </citation>
    <scope>NUCLEOTIDE SEQUENCE</scope>
    <source>
        <strain evidence="11">M1</strain>
    </source>
</reference>
<comment type="similarity">
    <text evidence="2">Belongs to the cation diffusion facilitator (CDF) transporter (TC 2.A.4) family. SLC30A subfamily.</text>
</comment>
<sequence>MAFKISRVQRLSAVIGISLSFFVAEISVGFYTHSLALIADAFHYLNDLVGFVIALVAAIISGKHNPPKTLTYGWQRAQLLGAFFNGVLLFGLGISVFLQSIERFVSLQEVEKPKLVFIMGAIGFGLNIISILFLHDHDHGHDHSHDHHGVEHEVAPPENFDSVGLFDEKHLHHKHYDASKTGPHCPKRDLAMMGVLIHVLGDAGNNLGVMAAALVIWLAHYGGRYYADPAASMGIALMILASSIPLIKKAGLILLQSAPSGVDHDDVKHDLEKVPGVLAVHELHVWRLNQAKSLASVHVTLSDDDMSTFTTAARTINECFHAYGIHSVTLQPEILANLKNLSTVASESAMSETSIAKTAKQCQVVCGSLCQNLICCD</sequence>
<dbReference type="Pfam" id="PF16916">
    <property type="entry name" value="ZT_dimer"/>
    <property type="match status" value="1"/>
</dbReference>
<accession>A0A7R7VEW1</accession>
<dbReference type="InterPro" id="IPR002524">
    <property type="entry name" value="Cation_efflux"/>
</dbReference>
<evidence type="ECO:0000313" key="12">
    <source>
        <dbReference type="Proteomes" id="UP000637239"/>
    </source>
</evidence>
<keyword evidence="7 8" id="KW-0472">Membrane</keyword>
<evidence type="ECO:0000256" key="6">
    <source>
        <dbReference type="ARBA" id="ARBA00022989"/>
    </source>
</evidence>
<dbReference type="InterPro" id="IPR036837">
    <property type="entry name" value="Cation_efflux_CTD_sf"/>
</dbReference>
<comment type="subcellular location">
    <subcellularLocation>
        <location evidence="1">Membrane</location>
        <topology evidence="1">Multi-pass membrane protein</topology>
    </subcellularLocation>
</comment>
<dbReference type="GeneID" id="66977728"/>
<evidence type="ECO:0000256" key="3">
    <source>
        <dbReference type="ARBA" id="ARBA00022448"/>
    </source>
</evidence>
<dbReference type="KEGG" id="ache:ACHE_10771S"/>
<dbReference type="SUPFAM" id="SSF160240">
    <property type="entry name" value="Cation efflux protein cytoplasmic domain-like"/>
    <property type="match status" value="1"/>
</dbReference>
<gene>
    <name evidence="11" type="ORF">ACHE_10771S</name>
</gene>
<dbReference type="Pfam" id="PF01545">
    <property type="entry name" value="Cation_efflux"/>
    <property type="match status" value="1"/>
</dbReference>
<feature type="domain" description="Cation efflux protein cytoplasmic" evidence="10">
    <location>
        <begin position="259"/>
        <end position="333"/>
    </location>
</feature>
<keyword evidence="12" id="KW-1185">Reference proteome</keyword>
<organism evidence="11 12">
    <name type="scientific">Aspergillus chevalieri</name>
    <name type="common">Eurotium chevalieri</name>
    <dbReference type="NCBI Taxonomy" id="182096"/>
    <lineage>
        <taxon>Eukaryota</taxon>
        <taxon>Fungi</taxon>
        <taxon>Dikarya</taxon>
        <taxon>Ascomycota</taxon>
        <taxon>Pezizomycotina</taxon>
        <taxon>Eurotiomycetes</taxon>
        <taxon>Eurotiomycetidae</taxon>
        <taxon>Eurotiales</taxon>
        <taxon>Aspergillaceae</taxon>
        <taxon>Aspergillus</taxon>
        <taxon>Aspergillus subgen. Aspergillus</taxon>
    </lineage>
</organism>
<dbReference type="PANTHER" id="PTHR45820:SF5">
    <property type="entry name" value="DIFFUSION FACILITATOR FAMILY METAL ION TRANSPORTER, PUTATIVE-RELATED"/>
    <property type="match status" value="1"/>
</dbReference>
<feature type="transmembrane region" description="Helical" evidence="8">
    <location>
        <begin position="113"/>
        <end position="134"/>
    </location>
</feature>
<evidence type="ECO:0000259" key="9">
    <source>
        <dbReference type="Pfam" id="PF01545"/>
    </source>
</evidence>
<evidence type="ECO:0000259" key="10">
    <source>
        <dbReference type="Pfam" id="PF16916"/>
    </source>
</evidence>
<evidence type="ECO:0000313" key="11">
    <source>
        <dbReference type="EMBL" id="BCR83369.1"/>
    </source>
</evidence>
<dbReference type="GO" id="GO:0005385">
    <property type="term" value="F:zinc ion transmembrane transporter activity"/>
    <property type="evidence" value="ECO:0007669"/>
    <property type="project" value="TreeGrafter"/>
</dbReference>
<feature type="transmembrane region" description="Helical" evidence="8">
    <location>
        <begin position="44"/>
        <end position="61"/>
    </location>
</feature>
<dbReference type="Gene3D" id="1.20.1510.10">
    <property type="entry name" value="Cation efflux protein transmembrane domain"/>
    <property type="match status" value="1"/>
</dbReference>
<dbReference type="NCBIfam" id="TIGR01297">
    <property type="entry name" value="CDF"/>
    <property type="match status" value="1"/>
</dbReference>
<proteinExistence type="inferred from homology"/>
<protein>
    <recommendedName>
        <fullName evidence="13">Cation diffusion facilitator family metal ion transporter</fullName>
    </recommendedName>
</protein>
<dbReference type="GO" id="GO:0016020">
    <property type="term" value="C:membrane"/>
    <property type="evidence" value="ECO:0007669"/>
    <property type="project" value="UniProtKB-SubCell"/>
</dbReference>
<evidence type="ECO:0008006" key="13">
    <source>
        <dbReference type="Google" id="ProtNLM"/>
    </source>
</evidence>
<dbReference type="InterPro" id="IPR058533">
    <property type="entry name" value="Cation_efflux_TM"/>
</dbReference>
<evidence type="ECO:0000256" key="8">
    <source>
        <dbReference type="SAM" id="Phobius"/>
    </source>
</evidence>
<dbReference type="InterPro" id="IPR027469">
    <property type="entry name" value="Cation_efflux_TMD_sf"/>
</dbReference>
<keyword evidence="6 8" id="KW-1133">Transmembrane helix</keyword>
<dbReference type="GO" id="GO:0006882">
    <property type="term" value="P:intracellular zinc ion homeostasis"/>
    <property type="evidence" value="ECO:0007669"/>
    <property type="project" value="TreeGrafter"/>
</dbReference>
<keyword evidence="5" id="KW-0862">Zinc</keyword>
<feature type="transmembrane region" description="Helical" evidence="8">
    <location>
        <begin position="82"/>
        <end position="101"/>
    </location>
</feature>
<dbReference type="InterPro" id="IPR027470">
    <property type="entry name" value="Cation_efflux_CTD"/>
</dbReference>
<reference evidence="11" key="2">
    <citation type="submission" date="2021-02" db="EMBL/GenBank/DDBJ databases">
        <title>Aspergillus chevalieri M1 genome sequence.</title>
        <authorList>
            <person name="Kadooka C."/>
            <person name="Mori K."/>
            <person name="Futagami T."/>
        </authorList>
    </citation>
    <scope>NUCLEOTIDE SEQUENCE</scope>
    <source>
        <strain evidence="11">M1</strain>
    </source>
</reference>
<keyword evidence="4 8" id="KW-0812">Transmembrane</keyword>
<feature type="transmembrane region" description="Helical" evidence="8">
    <location>
        <begin position="195"/>
        <end position="218"/>
    </location>
</feature>